<evidence type="ECO:0000313" key="6">
    <source>
        <dbReference type="RefSeq" id="XP_008449869.1"/>
    </source>
</evidence>
<feature type="domain" description="HTH La-type RNA-binding" evidence="4">
    <location>
        <begin position="291"/>
        <end position="380"/>
    </location>
</feature>
<dbReference type="eggNOG" id="KOG2590">
    <property type="taxonomic scope" value="Eukaryota"/>
</dbReference>
<keyword evidence="5" id="KW-1185">Reference proteome</keyword>
<keyword evidence="1 2" id="KW-0694">RNA-binding</keyword>
<dbReference type="GeneID" id="103491617"/>
<dbReference type="Proteomes" id="UP001652600">
    <property type="component" value="Chromosome 5"/>
</dbReference>
<evidence type="ECO:0000256" key="1">
    <source>
        <dbReference type="ARBA" id="ARBA00022884"/>
    </source>
</evidence>
<dbReference type="Pfam" id="PF05383">
    <property type="entry name" value="La"/>
    <property type="match status" value="1"/>
</dbReference>
<dbReference type="RefSeq" id="XP_008449869.1">
    <property type="nucleotide sequence ID" value="XM_008451647.3"/>
</dbReference>
<sequence length="881" mass="98701">MVMVDTEVTDDNKDTNGRKSPWKTPTAVDAKDTDAPVMGADSWPALADAQRPKSLDATTSAKSSDSGEVSDGVAALQSPSSGAQGGYAQKSPASRNPSYSHKNFQSHHQKPGSKRNPNGAPHVSVPLPYHQPQMPPLFPPILHPPHLAVPGYAYQPRPVPGVEVHMIKPGNETSVQAFVPPVEPPPRGDPSGYVVGIHNRRPNMQESGVHWNHGWHHQRGFNPRDNISMQHGAGPRPFIRPPFFSPAPGFMVGPSFPGHGPMYYVPVPPPDAIGRPQFIPHPINPRASMLPPDMLALRTNIIKQIEYYFSDENLKTDHYLISLMDDHGWVSISAIAEFKRVKKMSTDISFILDSLHSSANVEVQGDKVRKRDDWSKWVPVSADSKSTLNVETSSNPVDESNNSFVDENASDGSRVLASNDNIKSSILQGCSREQFSSRDSPEVANLDIVEEHSRGTLPPQGIKISSNVGGHDADDLSSQFSSTFMLDEELEIEQKAIKKDDLTSNGRIDEDDDEIAVNDQDVQRLIIVTQNRATEKRSTNGGKESKSISKELASTINDGLYFYEQVLEKKRSNRKKSKCNSENREGTSRLSSSATGSARSKPSENSAGYCGLDEIGNASPRKKQTKTFPKQQSSHKQRFFSSNFRNHGTSRNSLGIVAESPPSNSVGFFFGSTPPDSTSSRPSKLSVSPHGNFLGNSPPVGSLPKSFPPFQHPSHQLLEENGFKQQKYLKFYKKCLSDRKKLGIGCSEEMNTLYRFWSYFLRDMFVDSMYNDFRKYALEDAASNYNYGMECLFRFYSYGLEKEFREELYTDFEQLTLEFFQKGNLYGLEKYWAFHHYRRQRDQKEPLRKHPELDKLLREEYRSLDDFRAKEKAAHTKEDGN</sequence>
<dbReference type="SUPFAM" id="SSF46785">
    <property type="entry name" value="Winged helix' DNA-binding domain"/>
    <property type="match status" value="1"/>
</dbReference>
<dbReference type="SMART" id="SM00715">
    <property type="entry name" value="LA"/>
    <property type="match status" value="1"/>
</dbReference>
<dbReference type="SMR" id="A0A1S3BNZ3"/>
<feature type="compositionally biased region" description="Basic residues" evidence="3">
    <location>
        <begin position="104"/>
        <end position="113"/>
    </location>
</feature>
<feature type="compositionally biased region" description="Polar residues" evidence="3">
    <location>
        <begin position="91"/>
        <end position="103"/>
    </location>
</feature>
<dbReference type="CDD" id="cd07323">
    <property type="entry name" value="LAM"/>
    <property type="match status" value="1"/>
</dbReference>
<dbReference type="InterPro" id="IPR045180">
    <property type="entry name" value="La_dom_prot"/>
</dbReference>
<name>A0A1S3BNZ3_CUCME</name>
<dbReference type="GO" id="GO:0048255">
    <property type="term" value="P:mRNA stabilization"/>
    <property type="evidence" value="ECO:0007669"/>
    <property type="project" value="InterPro"/>
</dbReference>
<protein>
    <submittedName>
        <fullName evidence="6">La-related protein 1A isoform X1</fullName>
    </submittedName>
</protein>
<dbReference type="PANTHER" id="PTHR22792:SF101">
    <property type="entry name" value="LA-RELATED PROTEIN 1A"/>
    <property type="match status" value="1"/>
</dbReference>
<evidence type="ECO:0000256" key="2">
    <source>
        <dbReference type="PROSITE-ProRule" id="PRU00332"/>
    </source>
</evidence>
<feature type="compositionally biased region" description="Polar residues" evidence="3">
    <location>
        <begin position="56"/>
        <end position="67"/>
    </location>
</feature>
<organism evidence="5 6">
    <name type="scientific">Cucumis melo</name>
    <name type="common">Muskmelon</name>
    <dbReference type="NCBI Taxonomy" id="3656"/>
    <lineage>
        <taxon>Eukaryota</taxon>
        <taxon>Viridiplantae</taxon>
        <taxon>Streptophyta</taxon>
        <taxon>Embryophyta</taxon>
        <taxon>Tracheophyta</taxon>
        <taxon>Spermatophyta</taxon>
        <taxon>Magnoliopsida</taxon>
        <taxon>eudicotyledons</taxon>
        <taxon>Gunneridae</taxon>
        <taxon>Pentapetalae</taxon>
        <taxon>rosids</taxon>
        <taxon>fabids</taxon>
        <taxon>Cucurbitales</taxon>
        <taxon>Cucurbitaceae</taxon>
        <taxon>Benincaseae</taxon>
        <taxon>Cucumis</taxon>
    </lineage>
</organism>
<dbReference type="AlphaFoldDB" id="A0A1S3BNZ3"/>
<dbReference type="Pfam" id="PF21071">
    <property type="entry name" value="LARP1_HEAT"/>
    <property type="match status" value="1"/>
</dbReference>
<evidence type="ECO:0000256" key="3">
    <source>
        <dbReference type="SAM" id="MobiDB-lite"/>
    </source>
</evidence>
<feature type="region of interest" description="Disordered" evidence="3">
    <location>
        <begin position="572"/>
        <end position="652"/>
    </location>
</feature>
<proteinExistence type="predicted"/>
<evidence type="ECO:0000313" key="5">
    <source>
        <dbReference type="Proteomes" id="UP001652600"/>
    </source>
</evidence>
<dbReference type="KEGG" id="cmo:103491617"/>
<dbReference type="InterPro" id="IPR036388">
    <property type="entry name" value="WH-like_DNA-bd_sf"/>
</dbReference>
<dbReference type="SMART" id="SM00684">
    <property type="entry name" value="DM15"/>
    <property type="match status" value="3"/>
</dbReference>
<feature type="compositionally biased region" description="Polar residues" evidence="3">
    <location>
        <begin position="388"/>
        <end position="405"/>
    </location>
</feature>
<feature type="region of interest" description="Disordered" evidence="3">
    <location>
        <begin position="1"/>
        <end position="128"/>
    </location>
</feature>
<dbReference type="PANTHER" id="PTHR22792">
    <property type="entry name" value="LUPUS LA PROTEIN-RELATED"/>
    <property type="match status" value="1"/>
</dbReference>
<evidence type="ECO:0000259" key="4">
    <source>
        <dbReference type="PROSITE" id="PS50961"/>
    </source>
</evidence>
<accession>A0A1S3BNZ3</accession>
<dbReference type="InParanoid" id="A0A1S3BNZ3"/>
<dbReference type="InterPro" id="IPR006607">
    <property type="entry name" value="DM15"/>
</dbReference>
<dbReference type="Gene3D" id="1.10.10.10">
    <property type="entry name" value="Winged helix-like DNA-binding domain superfamily/Winged helix DNA-binding domain"/>
    <property type="match status" value="1"/>
</dbReference>
<reference evidence="6" key="1">
    <citation type="submission" date="2025-08" db="UniProtKB">
        <authorList>
            <consortium name="RefSeq"/>
        </authorList>
    </citation>
    <scope>IDENTIFICATION</scope>
    <source>
        <tissue evidence="6">Stem</tissue>
    </source>
</reference>
<dbReference type="PROSITE" id="PS50961">
    <property type="entry name" value="HTH_LA"/>
    <property type="match status" value="1"/>
</dbReference>
<feature type="compositionally biased region" description="Polar residues" evidence="3">
    <location>
        <begin position="588"/>
        <end position="606"/>
    </location>
</feature>
<dbReference type="InterPro" id="IPR006630">
    <property type="entry name" value="La_HTH"/>
</dbReference>
<dbReference type="FunCoup" id="A0A1S3BNZ3">
    <property type="interactions" value="1947"/>
</dbReference>
<gene>
    <name evidence="6" type="primary">LOC103491617</name>
</gene>
<dbReference type="GO" id="GO:0000339">
    <property type="term" value="F:RNA cap binding"/>
    <property type="evidence" value="ECO:0007669"/>
    <property type="project" value="InterPro"/>
</dbReference>
<feature type="compositionally biased region" description="Polar residues" evidence="3">
    <location>
        <begin position="639"/>
        <end position="652"/>
    </location>
</feature>
<dbReference type="InterPro" id="IPR036390">
    <property type="entry name" value="WH_DNA-bd_sf"/>
</dbReference>
<dbReference type="OrthoDB" id="340227at2759"/>
<feature type="region of interest" description="Disordered" evidence="3">
    <location>
        <begin position="388"/>
        <end position="409"/>
    </location>
</feature>